<dbReference type="OrthoDB" id="4314040at2759"/>
<protein>
    <submittedName>
        <fullName evidence="2">Uncharacterized protein</fullName>
    </submittedName>
</protein>
<keyword evidence="3" id="KW-1185">Reference proteome</keyword>
<dbReference type="EMBL" id="CALLCH030000015">
    <property type="protein sequence ID" value="CAI4216057.1"/>
    <property type="molecule type" value="Genomic_DNA"/>
</dbReference>
<accession>A0A9P1MC74</accession>
<proteinExistence type="predicted"/>
<dbReference type="Proteomes" id="UP000838763">
    <property type="component" value="Unassembled WGS sequence"/>
</dbReference>
<gene>
    <name evidence="2" type="ORF">PPNO1_LOCUS5724</name>
</gene>
<name>A0A9P1MC74_9PEZI</name>
<feature type="region of interest" description="Disordered" evidence="1">
    <location>
        <begin position="1"/>
        <end position="75"/>
    </location>
</feature>
<feature type="compositionally biased region" description="Low complexity" evidence="1">
    <location>
        <begin position="45"/>
        <end position="65"/>
    </location>
</feature>
<reference evidence="2" key="1">
    <citation type="submission" date="2022-11" db="EMBL/GenBank/DDBJ databases">
        <authorList>
            <person name="Scott C."/>
            <person name="Bruce N."/>
        </authorList>
    </citation>
    <scope>NUCLEOTIDE SEQUENCE</scope>
</reference>
<dbReference type="AlphaFoldDB" id="A0A9P1MC74"/>
<feature type="compositionally biased region" description="Polar residues" evidence="1">
    <location>
        <begin position="66"/>
        <end position="75"/>
    </location>
</feature>
<evidence type="ECO:0000313" key="3">
    <source>
        <dbReference type="Proteomes" id="UP000838763"/>
    </source>
</evidence>
<evidence type="ECO:0000313" key="2">
    <source>
        <dbReference type="EMBL" id="CAI4216057.1"/>
    </source>
</evidence>
<comment type="caution">
    <text evidence="2">The sequence shown here is derived from an EMBL/GenBank/DDBJ whole genome shotgun (WGS) entry which is preliminary data.</text>
</comment>
<sequence length="371" mass="40345">MPSFPHPSHVHGKHLTLSGSATKPSRRESRPAGGGVPLVRRRQRQPTNTTTTPGSSPSSGGDSRTASASPTPSVAGNQLTLRAGGFVALLDVADLRYDLSSYGGFLKDIPRRMGQNIALDASVGALTAAFPTIYTKQVSPAALEAYVNAIQCLRAILANPTKAKTPETLCSIYLIMLCQSWLGRTDDQNHNPTRRRAGPALTIQTFCRLVEFVRQPTDDITDIRVAFGGLLIELHVRCQGQFGILLAAALVVGSILCSVLPPTERAATIARMATFPDELVALSAKTHIYRPLGAAFMPVCLVMGCVAVEDKTQLDRMMQCLAVFEADMLQLRWTTWVPSLKSRFFDTLSRISIQRIQTEFLERSLGPLAMR</sequence>
<organism evidence="2 3">
    <name type="scientific">Parascedosporium putredinis</name>
    <dbReference type="NCBI Taxonomy" id="1442378"/>
    <lineage>
        <taxon>Eukaryota</taxon>
        <taxon>Fungi</taxon>
        <taxon>Dikarya</taxon>
        <taxon>Ascomycota</taxon>
        <taxon>Pezizomycotina</taxon>
        <taxon>Sordariomycetes</taxon>
        <taxon>Hypocreomycetidae</taxon>
        <taxon>Microascales</taxon>
        <taxon>Microascaceae</taxon>
        <taxon>Parascedosporium</taxon>
    </lineage>
</organism>
<evidence type="ECO:0000256" key="1">
    <source>
        <dbReference type="SAM" id="MobiDB-lite"/>
    </source>
</evidence>